<gene>
    <name evidence="1" type="ORF">PSON_ATCC_30995.1.T1240041</name>
</gene>
<evidence type="ECO:0000313" key="1">
    <source>
        <dbReference type="EMBL" id="CAD8120023.1"/>
    </source>
</evidence>
<organism evidence="1 2">
    <name type="scientific">Paramecium sonneborni</name>
    <dbReference type="NCBI Taxonomy" id="65129"/>
    <lineage>
        <taxon>Eukaryota</taxon>
        <taxon>Sar</taxon>
        <taxon>Alveolata</taxon>
        <taxon>Ciliophora</taxon>
        <taxon>Intramacronucleata</taxon>
        <taxon>Oligohymenophorea</taxon>
        <taxon>Peniculida</taxon>
        <taxon>Parameciidae</taxon>
        <taxon>Paramecium</taxon>
    </lineage>
</organism>
<dbReference type="PANTHER" id="PTHR21580">
    <property type="entry name" value="SHIPPO-1-RELATED"/>
    <property type="match status" value="1"/>
</dbReference>
<evidence type="ECO:0000313" key="2">
    <source>
        <dbReference type="Proteomes" id="UP000692954"/>
    </source>
</evidence>
<proteinExistence type="predicted"/>
<dbReference type="EMBL" id="CAJJDN010000124">
    <property type="protein sequence ID" value="CAD8120023.1"/>
    <property type="molecule type" value="Genomic_DNA"/>
</dbReference>
<dbReference type="OrthoDB" id="406368at2759"/>
<reference evidence="1" key="1">
    <citation type="submission" date="2021-01" db="EMBL/GenBank/DDBJ databases">
        <authorList>
            <consortium name="Genoscope - CEA"/>
            <person name="William W."/>
        </authorList>
    </citation>
    <scope>NUCLEOTIDE SEQUENCE</scope>
</reference>
<protein>
    <recommendedName>
        <fullName evidence="3">Sperm-tail PG-rich repeat protein</fullName>
    </recommendedName>
</protein>
<dbReference type="InterPro" id="IPR010736">
    <property type="entry name" value="SHIPPO-rpt"/>
</dbReference>
<name>A0A8S1QXE7_9CILI</name>
<dbReference type="AlphaFoldDB" id="A0A8S1QXE7"/>
<comment type="caution">
    <text evidence="1">The sequence shown here is derived from an EMBL/GenBank/DDBJ whole genome shotgun (WGS) entry which is preliminary data.</text>
</comment>
<sequence length="577" mass="67016">MYNEIEKLQIGPGSYITHEYYKVKQVNAPFNSSVSRKERIQNINIPGPGSYYKDDQYDYNNYDVQQASPILMKIKNKIQQSSIFASQSRRFEEPITMMTPGPGSYEIDKVETKPIQQKYTSQNYMEIMQSLNRYQSIPSIPSDNQVYGYSETGAHDLESNKNPQLTYSGIKLDTVGPGKYQIKDTFEYNKNKGTCWHKSKTPRLAPTLQDKNKSIGPGTYDYNGSILPLYKLNPSGNFQSKSTRTFDNSKGDKQKQFMKNYFDKQKEKLMRNPGFQDLEDEEFQFLDDTTPGPGHYFGNISTLSSSSSNSQKQSIKFGKDCFGSRSKRFQEQKINYQIGPGEYQLQTQNLNQKQHFIQPPFLSSNTRFEQRLQDRIPGPQSYDPKISLQEKLIKKLERTPIGNFGINEIRFKQDYNFIPGPGTYDQNIKEGKGINSIFKSNTERKIPHKQMLNNNPAPGYYNFKNKTIEYEIKKNEEENEEQKQYKPAFGSSIPRFQNQKKQIFGESSDYKNEELEKLHITSALFKKTKNCEVAFNVRENRFQQIMKDTQSLGPGEYFNTNNCNWDKKSFNVIFQKM</sequence>
<accession>A0A8S1QXE7</accession>
<dbReference type="Proteomes" id="UP000692954">
    <property type="component" value="Unassembled WGS sequence"/>
</dbReference>
<dbReference type="PANTHER" id="PTHR21580:SF60">
    <property type="entry name" value="SPERM-TAIL PG-RICH REPEAT-CONTAINING PROTEIN 2"/>
    <property type="match status" value="1"/>
</dbReference>
<dbReference type="Pfam" id="PF07004">
    <property type="entry name" value="SHIPPO-rpt"/>
    <property type="match status" value="4"/>
</dbReference>
<keyword evidence="2" id="KW-1185">Reference proteome</keyword>
<evidence type="ECO:0008006" key="3">
    <source>
        <dbReference type="Google" id="ProtNLM"/>
    </source>
</evidence>
<dbReference type="InterPro" id="IPR051291">
    <property type="entry name" value="CIMAP"/>
</dbReference>